<evidence type="ECO:0000313" key="2">
    <source>
        <dbReference type="Proteomes" id="UP000279236"/>
    </source>
</evidence>
<protein>
    <submittedName>
        <fullName evidence="1">Capsular associated protein</fullName>
    </submittedName>
</protein>
<gene>
    <name evidence="1" type="primary">CAP64_2</name>
    <name evidence="1" type="ORF">EHS24_008832</name>
</gene>
<dbReference type="OrthoDB" id="544608at2759"/>
<reference evidence="1 2" key="1">
    <citation type="submission" date="2018-11" db="EMBL/GenBank/DDBJ databases">
        <title>Genome sequence of Apiotrichum porosum DSM 27194.</title>
        <authorList>
            <person name="Aliyu H."/>
            <person name="Gorte O."/>
            <person name="Ochsenreither K."/>
        </authorList>
    </citation>
    <scope>NUCLEOTIDE SEQUENCE [LARGE SCALE GENOMIC DNA]</scope>
    <source>
        <strain evidence="1 2">DSM 27194</strain>
    </source>
</reference>
<dbReference type="PANTHER" id="PTHR34407">
    <property type="entry name" value="EXPRESSED PROTEIN"/>
    <property type="match status" value="1"/>
</dbReference>
<dbReference type="CDD" id="cd00229">
    <property type="entry name" value="SGNH_hydrolase"/>
    <property type="match status" value="1"/>
</dbReference>
<sequence>MLMGHANMRVARPTLIIVLTLVSVWFTGFILLLAHTGSLSNPVEAGRSLLANLAAGPQVYTQAPATQEPYQYSCSSLPFHAAELSDLDARWGKVALEMSVAHRGSGIRMRRALRRLISGEPFLIAVIGGSISEGHGIHRDTGGLPYAEHLQNTLQKVYPNVTVHNGGRAGHGTDYFSNCYQLHSPVDADLYILESAVNDLENEMKVSTAGEKLDIVGYTEILVRQLLSNRPDNAVMMLSSFGSDKPFGNAAHLHNVVSEYYDIPRMSMRIFMYPYMLQFPDERKSHFDNPDIRHPNGRGHKYMADILLRYILREACRAAHEQDEDIVPHSLAEYVPAVEGLDPTEPVSYDPARVNDDDKQWLPYPGVGGSLLKYKWDPFTLPSLRIGQHWLQDKHARPEGAAFCTTADVLAADGLPTMRPVANNGWEHYVNRGKHYWKATQPGSTITFDNIEVHAGILSVFHMRCDQNYGNAKCWVDNNKNQAVTIVSTWKSVCISALHVVSEKLNPGKHSLTCEVLEETDDKNGQHDFAISAIVSH</sequence>
<dbReference type="Gene3D" id="3.40.50.1110">
    <property type="entry name" value="SGNH hydrolase"/>
    <property type="match status" value="1"/>
</dbReference>
<dbReference type="Proteomes" id="UP000279236">
    <property type="component" value="Unassembled WGS sequence"/>
</dbReference>
<proteinExistence type="predicted"/>
<dbReference type="EMBL" id="RSCE01000008">
    <property type="protein sequence ID" value="RSH80259.1"/>
    <property type="molecule type" value="Genomic_DNA"/>
</dbReference>
<dbReference type="PANTHER" id="PTHR34407:SF1">
    <property type="entry name" value="SGNH HYDROLASE-TYPE ESTERASE DOMAIN-CONTAINING PROTEIN"/>
    <property type="match status" value="1"/>
</dbReference>
<comment type="caution">
    <text evidence="1">The sequence shown here is derived from an EMBL/GenBank/DDBJ whole genome shotgun (WGS) entry which is preliminary data.</text>
</comment>
<accession>A0A427XMW0</accession>
<dbReference type="GeneID" id="39593375"/>
<evidence type="ECO:0000313" key="1">
    <source>
        <dbReference type="EMBL" id="RSH80259.1"/>
    </source>
</evidence>
<name>A0A427XMW0_9TREE</name>
<organism evidence="1 2">
    <name type="scientific">Apiotrichum porosum</name>
    <dbReference type="NCBI Taxonomy" id="105984"/>
    <lineage>
        <taxon>Eukaryota</taxon>
        <taxon>Fungi</taxon>
        <taxon>Dikarya</taxon>
        <taxon>Basidiomycota</taxon>
        <taxon>Agaricomycotina</taxon>
        <taxon>Tremellomycetes</taxon>
        <taxon>Trichosporonales</taxon>
        <taxon>Trichosporonaceae</taxon>
        <taxon>Apiotrichum</taxon>
    </lineage>
</organism>
<dbReference type="RefSeq" id="XP_028475206.1">
    <property type="nucleotide sequence ID" value="XM_028624134.1"/>
</dbReference>
<keyword evidence="2" id="KW-1185">Reference proteome</keyword>
<dbReference type="SUPFAM" id="SSF52266">
    <property type="entry name" value="SGNH hydrolase"/>
    <property type="match status" value="1"/>
</dbReference>
<dbReference type="AlphaFoldDB" id="A0A427XMW0"/>
<dbReference type="InterPro" id="IPR036514">
    <property type="entry name" value="SGNH_hydro_sf"/>
</dbReference>